<evidence type="ECO:0008006" key="3">
    <source>
        <dbReference type="Google" id="ProtNLM"/>
    </source>
</evidence>
<feature type="signal peptide" evidence="1">
    <location>
        <begin position="1"/>
        <end position="16"/>
    </location>
</feature>
<dbReference type="KEGG" id="osu:NT6N_25770"/>
<name>A0AAT9FN41_9BACT</name>
<keyword evidence="1" id="KW-0732">Signal</keyword>
<protein>
    <recommendedName>
        <fullName evidence="3">DUF2891 domain-containing protein</fullName>
    </recommendedName>
</protein>
<gene>
    <name evidence="2" type="ORF">NT6N_25770</name>
</gene>
<evidence type="ECO:0000256" key="1">
    <source>
        <dbReference type="SAM" id="SignalP"/>
    </source>
</evidence>
<reference evidence="2" key="1">
    <citation type="submission" date="2024-07" db="EMBL/GenBank/DDBJ databases">
        <title>Complete genome sequence of Verrucomicrobiaceae bacterium NT6N.</title>
        <authorList>
            <person name="Huang C."/>
            <person name="Takami H."/>
            <person name="Hamasaki K."/>
        </authorList>
    </citation>
    <scope>NUCLEOTIDE SEQUENCE</scope>
    <source>
        <strain evidence="2">NT6N</strain>
    </source>
</reference>
<dbReference type="EMBL" id="AP026866">
    <property type="protein sequence ID" value="BDS07537.1"/>
    <property type="molecule type" value="Genomic_DNA"/>
</dbReference>
<dbReference type="Pfam" id="PF11199">
    <property type="entry name" value="DUF2891"/>
    <property type="match status" value="1"/>
</dbReference>
<dbReference type="InterPro" id="IPR021365">
    <property type="entry name" value="DUF2891"/>
</dbReference>
<proteinExistence type="predicted"/>
<feature type="chain" id="PRO_5043770325" description="DUF2891 domain-containing protein" evidence="1">
    <location>
        <begin position="17"/>
        <end position="349"/>
    </location>
</feature>
<accession>A0AAT9FN41</accession>
<dbReference type="AlphaFoldDB" id="A0AAT9FN41"/>
<evidence type="ECO:0000313" key="2">
    <source>
        <dbReference type="EMBL" id="BDS07537.1"/>
    </source>
</evidence>
<sequence length="349" mass="39226">MKIYLFLLMMCSSLLAENGLSEKQAGKFVELALAGLNREFPNKPGNVMKTAEDVISPREMSPVFFGHFDWHSSVHGHWTLVRLVRLFPKAEWNARVGAALDDKFTAGGLKKEADRLAKDKSFERMYGWAWALRLGMELRALDDEQGRKWSAAYLPLEQVIVSHANAYLPKLDWPVRCGFHPESAFPLSQMLDWARATGDVDFEKLLVSKAKQFYGKDTAYAVRYEPSGNDFFSPGLNEADLMRRVLPADAFRKWLGAFFPNFDLGNLSQPVSVSDLEDGHLVHLVGLNLSRAWTMRGIASVLDGEEKETLLKAAKKHEEAGLKDTFSGSYEGEHWLGSFAVYLMTGVGR</sequence>
<organism evidence="2">
    <name type="scientific">Oceaniferula spumae</name>
    <dbReference type="NCBI Taxonomy" id="2979115"/>
    <lineage>
        <taxon>Bacteria</taxon>
        <taxon>Pseudomonadati</taxon>
        <taxon>Verrucomicrobiota</taxon>
        <taxon>Verrucomicrobiia</taxon>
        <taxon>Verrucomicrobiales</taxon>
        <taxon>Verrucomicrobiaceae</taxon>
        <taxon>Oceaniferula</taxon>
    </lineage>
</organism>